<dbReference type="HOGENOM" id="CLU_142165_1_0_10"/>
<dbReference type="InterPro" id="IPR008620">
    <property type="entry name" value="FixH"/>
</dbReference>
<reference evidence="2 3" key="1">
    <citation type="submission" date="2012-02" db="EMBL/GenBank/DDBJ databases">
        <title>Improved High-Quality Draft genome of Joostella marina DSM 19592.</title>
        <authorList>
            <consortium name="US DOE Joint Genome Institute (JGI-PGF)"/>
            <person name="Lucas S."/>
            <person name="Copeland A."/>
            <person name="Lapidus A."/>
            <person name="Bruce D."/>
            <person name="Goodwin L."/>
            <person name="Pitluck S."/>
            <person name="Peters L."/>
            <person name="Chertkov O."/>
            <person name="Ovchinnikova G."/>
            <person name="Kyrpides N."/>
            <person name="Mavromatis K."/>
            <person name="Detter J.C."/>
            <person name="Han C."/>
            <person name="Land M."/>
            <person name="Hauser L."/>
            <person name="Markowitz V."/>
            <person name="Cheng J.-F."/>
            <person name="Hugenholtz P."/>
            <person name="Woyke T."/>
            <person name="Wu D."/>
            <person name="Tindall B."/>
            <person name="Brambilla E."/>
            <person name="Klenk H.-P."/>
            <person name="Eisen J.A."/>
        </authorList>
    </citation>
    <scope>NUCLEOTIDE SEQUENCE [LARGE SCALE GENOMIC DNA]</scope>
    <source>
        <strain evidence="2 3">DSM 19592</strain>
    </source>
</reference>
<protein>
    <submittedName>
        <fullName evidence="2">FixH protein</fullName>
    </submittedName>
</protein>
<dbReference type="AlphaFoldDB" id="I3C5C0"/>
<dbReference type="Pfam" id="PF05751">
    <property type="entry name" value="FixH"/>
    <property type="match status" value="1"/>
</dbReference>
<dbReference type="EMBL" id="JH651379">
    <property type="protein sequence ID" value="EIJ38813.1"/>
    <property type="molecule type" value="Genomic_DNA"/>
</dbReference>
<organism evidence="2 3">
    <name type="scientific">Galbibacter orientalis DSM 19592</name>
    <dbReference type="NCBI Taxonomy" id="926559"/>
    <lineage>
        <taxon>Bacteria</taxon>
        <taxon>Pseudomonadati</taxon>
        <taxon>Bacteroidota</taxon>
        <taxon>Flavobacteriia</taxon>
        <taxon>Flavobacteriales</taxon>
        <taxon>Flavobacteriaceae</taxon>
        <taxon>Galbibacter</taxon>
    </lineage>
</organism>
<feature type="transmembrane region" description="Helical" evidence="1">
    <location>
        <begin position="6"/>
        <end position="25"/>
    </location>
</feature>
<gene>
    <name evidence="2" type="ORF">JoomaDRAFT_1808</name>
</gene>
<dbReference type="STRING" id="926559.JoomaDRAFT_1808"/>
<evidence type="ECO:0000313" key="3">
    <source>
        <dbReference type="Proteomes" id="UP000004690"/>
    </source>
</evidence>
<dbReference type="OrthoDB" id="1493774at2"/>
<proteinExistence type="predicted"/>
<dbReference type="eggNOG" id="COG5456">
    <property type="taxonomic scope" value="Bacteria"/>
</dbReference>
<evidence type="ECO:0000313" key="2">
    <source>
        <dbReference type="EMBL" id="EIJ38813.1"/>
    </source>
</evidence>
<keyword evidence="1" id="KW-0472">Membrane</keyword>
<keyword evidence="1" id="KW-0812">Transmembrane</keyword>
<dbReference type="RefSeq" id="WP_008612094.1">
    <property type="nucleotide sequence ID" value="NZ_JH651379.1"/>
</dbReference>
<dbReference type="Proteomes" id="UP000004690">
    <property type="component" value="Unassembled WGS sequence"/>
</dbReference>
<keyword evidence="3" id="KW-1185">Reference proteome</keyword>
<accession>I3C5C0</accession>
<sequence length="148" mass="17499">MKFNWGTGIIIAFVLFISFIMYFVIKMNTNKIYDHDLVTKDYYKKELEYQSKINKAQKAKEKGFQLNVENIAEGLLITFPSEINVEEVTGEVFLYRPSNKKLDFNTILKLTNSTFLIPEEKLPSGRWNIEVDWSYHNEGFYYKKELSL</sequence>
<keyword evidence="1" id="KW-1133">Transmembrane helix</keyword>
<name>I3C5C0_9FLAO</name>
<evidence type="ECO:0000256" key="1">
    <source>
        <dbReference type="SAM" id="Phobius"/>
    </source>
</evidence>